<dbReference type="EnsemblPlants" id="KQL10503">
    <property type="protein sequence ID" value="KQL10503"/>
    <property type="gene ID" value="SETIT_009076mg"/>
</dbReference>
<accession>K3Y4D8</accession>
<organism evidence="2 3">
    <name type="scientific">Setaria italica</name>
    <name type="common">Foxtail millet</name>
    <name type="synonym">Panicum italicum</name>
    <dbReference type="NCBI Taxonomy" id="4555"/>
    <lineage>
        <taxon>Eukaryota</taxon>
        <taxon>Viridiplantae</taxon>
        <taxon>Streptophyta</taxon>
        <taxon>Embryophyta</taxon>
        <taxon>Tracheophyta</taxon>
        <taxon>Spermatophyta</taxon>
        <taxon>Magnoliopsida</taxon>
        <taxon>Liliopsida</taxon>
        <taxon>Poales</taxon>
        <taxon>Poaceae</taxon>
        <taxon>PACMAD clade</taxon>
        <taxon>Panicoideae</taxon>
        <taxon>Panicodae</taxon>
        <taxon>Paniceae</taxon>
        <taxon>Cenchrinae</taxon>
        <taxon>Setaria</taxon>
    </lineage>
</organism>
<reference evidence="2" key="2">
    <citation type="submission" date="2018-08" db="UniProtKB">
        <authorList>
            <consortium name="EnsemblPlants"/>
        </authorList>
    </citation>
    <scope>IDENTIFICATION</scope>
    <source>
        <strain evidence="2">Yugu1</strain>
    </source>
</reference>
<dbReference type="EMBL" id="AGNK02002412">
    <property type="status" value="NOT_ANNOTATED_CDS"/>
    <property type="molecule type" value="Genomic_DNA"/>
</dbReference>
<dbReference type="Proteomes" id="UP000004995">
    <property type="component" value="Unassembled WGS sequence"/>
</dbReference>
<evidence type="ECO:0000313" key="2">
    <source>
        <dbReference type="EnsemblPlants" id="KQL10503"/>
    </source>
</evidence>
<sequence length="34" mass="3335">MATAGSAGFAPQAGPSNGGTPKHRASPVAARRRT</sequence>
<dbReference type="InParanoid" id="K3Y4D8"/>
<evidence type="ECO:0000256" key="1">
    <source>
        <dbReference type="SAM" id="MobiDB-lite"/>
    </source>
</evidence>
<feature type="compositionally biased region" description="Basic residues" evidence="1">
    <location>
        <begin position="21"/>
        <end position="34"/>
    </location>
</feature>
<name>K3Y4D8_SETIT</name>
<proteinExistence type="predicted"/>
<reference evidence="3" key="1">
    <citation type="journal article" date="2012" name="Nat. Biotechnol.">
        <title>Reference genome sequence of the model plant Setaria.</title>
        <authorList>
            <person name="Bennetzen J.L."/>
            <person name="Schmutz J."/>
            <person name="Wang H."/>
            <person name="Percifield R."/>
            <person name="Hawkins J."/>
            <person name="Pontaroli A.C."/>
            <person name="Estep M."/>
            <person name="Feng L."/>
            <person name="Vaughn J.N."/>
            <person name="Grimwood J."/>
            <person name="Jenkins J."/>
            <person name="Barry K."/>
            <person name="Lindquist E."/>
            <person name="Hellsten U."/>
            <person name="Deshpande S."/>
            <person name="Wang X."/>
            <person name="Wu X."/>
            <person name="Mitros T."/>
            <person name="Triplett J."/>
            <person name="Yang X."/>
            <person name="Ye C.Y."/>
            <person name="Mauro-Herrera M."/>
            <person name="Wang L."/>
            <person name="Li P."/>
            <person name="Sharma M."/>
            <person name="Sharma R."/>
            <person name="Ronald P.C."/>
            <person name="Panaud O."/>
            <person name="Kellogg E.A."/>
            <person name="Brutnell T.P."/>
            <person name="Doust A.N."/>
            <person name="Tuskan G.A."/>
            <person name="Rokhsar D."/>
            <person name="Devos K.M."/>
        </authorList>
    </citation>
    <scope>NUCLEOTIDE SEQUENCE [LARGE SCALE GENOMIC DNA]</scope>
    <source>
        <strain evidence="3">cv. Yugu1</strain>
    </source>
</reference>
<keyword evidence="3" id="KW-1185">Reference proteome</keyword>
<protein>
    <submittedName>
        <fullName evidence="2">Uncharacterized protein</fullName>
    </submittedName>
</protein>
<dbReference type="Gramene" id="KQL10503">
    <property type="protein sequence ID" value="KQL10503"/>
    <property type="gene ID" value="SETIT_009076mg"/>
</dbReference>
<dbReference type="AlphaFoldDB" id="K3Y4D8"/>
<evidence type="ECO:0000313" key="3">
    <source>
        <dbReference type="Proteomes" id="UP000004995"/>
    </source>
</evidence>
<dbReference type="HOGENOM" id="CLU_3377937_0_0_1"/>
<feature type="region of interest" description="Disordered" evidence="1">
    <location>
        <begin position="1"/>
        <end position="34"/>
    </location>
</feature>